<evidence type="ECO:0000256" key="5">
    <source>
        <dbReference type="ARBA" id="ARBA00022475"/>
    </source>
</evidence>
<dbReference type="PANTHER" id="PTHR12385:SF42">
    <property type="entry name" value="CHOLINE TRANSPORTER-LIKE PROTEIN 5"/>
    <property type="match status" value="1"/>
</dbReference>
<feature type="transmembrane region" description="Helical" evidence="12">
    <location>
        <begin position="328"/>
        <end position="350"/>
    </location>
</feature>
<feature type="transmembrane region" description="Helical" evidence="12">
    <location>
        <begin position="385"/>
        <end position="405"/>
    </location>
</feature>
<proteinExistence type="inferred from homology"/>
<comment type="catalytic activity">
    <reaction evidence="10">
        <text>choline(out) + n H(+)(in) = choline(in) + n H(+)(out)</text>
        <dbReference type="Rhea" id="RHEA:75463"/>
        <dbReference type="ChEBI" id="CHEBI:15354"/>
        <dbReference type="ChEBI" id="CHEBI:15378"/>
    </reaction>
</comment>
<keyword evidence="6 12" id="KW-0812">Transmembrane</keyword>
<keyword evidence="7 12" id="KW-1133">Transmembrane helix</keyword>
<name>A0A8C5HFV8_GOUWI</name>
<comment type="function">
    <text evidence="12">Choline transporter.</text>
</comment>
<keyword evidence="3" id="KW-0813">Transport</keyword>
<keyword evidence="8 12" id="KW-0472">Membrane</keyword>
<dbReference type="PANTHER" id="PTHR12385">
    <property type="entry name" value="CHOLINE TRANSPORTER-LIKE (SLC FAMILY 44)"/>
    <property type="match status" value="1"/>
</dbReference>
<evidence type="ECO:0000256" key="3">
    <source>
        <dbReference type="ARBA" id="ARBA00022448"/>
    </source>
</evidence>
<feature type="transmembrane region" description="Helical" evidence="12">
    <location>
        <begin position="154"/>
        <end position="172"/>
    </location>
</feature>
<evidence type="ECO:0000256" key="12">
    <source>
        <dbReference type="RuleBase" id="RU368066"/>
    </source>
</evidence>
<keyword evidence="5" id="KW-1003">Cell membrane</keyword>
<comment type="function">
    <text evidence="11">Choline/H+ antiporter.</text>
</comment>
<reference evidence="14" key="1">
    <citation type="submission" date="2020-06" db="EMBL/GenBank/DDBJ databases">
        <authorList>
            <consortium name="Wellcome Sanger Institute Data Sharing"/>
        </authorList>
    </citation>
    <scope>NUCLEOTIDE SEQUENCE [LARGE SCALE GENOMIC DNA]</scope>
</reference>
<evidence type="ECO:0000256" key="13">
    <source>
        <dbReference type="SAM" id="MobiDB-lite"/>
    </source>
</evidence>
<dbReference type="GO" id="GO:0005886">
    <property type="term" value="C:plasma membrane"/>
    <property type="evidence" value="ECO:0007669"/>
    <property type="project" value="UniProtKB-SubCell"/>
</dbReference>
<reference evidence="14" key="2">
    <citation type="submission" date="2025-08" db="UniProtKB">
        <authorList>
            <consortium name="Ensembl"/>
        </authorList>
    </citation>
    <scope>IDENTIFICATION</scope>
</reference>
<evidence type="ECO:0000256" key="4">
    <source>
        <dbReference type="ARBA" id="ARBA00022449"/>
    </source>
</evidence>
<evidence type="ECO:0000313" key="14">
    <source>
        <dbReference type="Ensembl" id="ENSGWIP00000044645.1"/>
    </source>
</evidence>
<dbReference type="Pfam" id="PF04515">
    <property type="entry name" value="Choline_transpo"/>
    <property type="match status" value="1"/>
</dbReference>
<dbReference type="Ensembl" id="ENSGWIT00000048389.1">
    <property type="protein sequence ID" value="ENSGWIP00000044645.1"/>
    <property type="gene ID" value="ENSGWIG00000022196.1"/>
</dbReference>
<evidence type="ECO:0000313" key="15">
    <source>
        <dbReference type="Proteomes" id="UP000694680"/>
    </source>
</evidence>
<dbReference type="InterPro" id="IPR007603">
    <property type="entry name" value="Choline_transptr-like"/>
</dbReference>
<evidence type="ECO:0000256" key="9">
    <source>
        <dbReference type="ARBA" id="ARBA00023180"/>
    </source>
</evidence>
<feature type="region of interest" description="Disordered" evidence="13">
    <location>
        <begin position="1"/>
        <end position="30"/>
    </location>
</feature>
<dbReference type="AlphaFoldDB" id="A0A8C5HFV8"/>
<feature type="transmembrane region" description="Helical" evidence="12">
    <location>
        <begin position="528"/>
        <end position="547"/>
    </location>
</feature>
<feature type="transmembrane region" description="Helical" evidence="12">
    <location>
        <begin position="35"/>
        <end position="59"/>
    </location>
</feature>
<dbReference type="Proteomes" id="UP000694680">
    <property type="component" value="Chromosome 17"/>
</dbReference>
<feature type="transmembrane region" description="Helical" evidence="12">
    <location>
        <begin position="201"/>
        <end position="224"/>
    </location>
</feature>
<organism evidence="14 15">
    <name type="scientific">Gouania willdenowi</name>
    <name type="common">Blunt-snouted clingfish</name>
    <name type="synonym">Lepadogaster willdenowi</name>
    <dbReference type="NCBI Taxonomy" id="441366"/>
    <lineage>
        <taxon>Eukaryota</taxon>
        <taxon>Metazoa</taxon>
        <taxon>Chordata</taxon>
        <taxon>Craniata</taxon>
        <taxon>Vertebrata</taxon>
        <taxon>Euteleostomi</taxon>
        <taxon>Actinopterygii</taxon>
        <taxon>Neopterygii</taxon>
        <taxon>Teleostei</taxon>
        <taxon>Neoteleostei</taxon>
        <taxon>Acanthomorphata</taxon>
        <taxon>Ovalentaria</taxon>
        <taxon>Blenniimorphae</taxon>
        <taxon>Blenniiformes</taxon>
        <taxon>Gobiesocoidei</taxon>
        <taxon>Gobiesocidae</taxon>
        <taxon>Gobiesocinae</taxon>
        <taxon>Gouania</taxon>
    </lineage>
</organism>
<gene>
    <name evidence="14" type="primary">LOC114479139</name>
</gene>
<dbReference type="GO" id="GO:0015297">
    <property type="term" value="F:antiporter activity"/>
    <property type="evidence" value="ECO:0007669"/>
    <property type="project" value="UniProtKB-KW"/>
</dbReference>
<evidence type="ECO:0000256" key="7">
    <source>
        <dbReference type="ARBA" id="ARBA00022989"/>
    </source>
</evidence>
<reference evidence="14" key="3">
    <citation type="submission" date="2025-09" db="UniProtKB">
        <authorList>
            <consortium name="Ensembl"/>
        </authorList>
    </citation>
    <scope>IDENTIFICATION</scope>
</reference>
<protein>
    <recommendedName>
        <fullName evidence="12">Choline transporter-like protein</fullName>
    </recommendedName>
</protein>
<evidence type="ECO:0000256" key="8">
    <source>
        <dbReference type="ARBA" id="ARBA00023136"/>
    </source>
</evidence>
<evidence type="ECO:0000256" key="1">
    <source>
        <dbReference type="ARBA" id="ARBA00004651"/>
    </source>
</evidence>
<comment type="subcellular location">
    <subcellularLocation>
        <location evidence="1 12">Cell membrane</location>
        <topology evidence="1 12">Multi-pass membrane protein</topology>
    </subcellularLocation>
</comment>
<keyword evidence="4" id="KW-0050">Antiport</keyword>
<feature type="transmembrane region" description="Helical" evidence="12">
    <location>
        <begin position="249"/>
        <end position="273"/>
    </location>
</feature>
<feature type="transmembrane region" description="Helical" evidence="12">
    <location>
        <begin position="487"/>
        <end position="508"/>
    </location>
</feature>
<keyword evidence="9" id="KW-0325">Glycoprotein</keyword>
<sequence>MAAPRVSPSKASVTHGETHQFDSSFKGPTSKRKCTDVFCCFIFILVILTYLGLGAVAWIHVDLRKLLHPTDSYGWSCGEEGTSNANKPFLFYFNILKCSNPSLMLSLHCPTPQVCVSQCPQSFFSLAEVQLNISSWSFYRNFFLQINKGQKIQIMMMMMVCAGMWFCGSRWSELSSRPGSELSVMEVGLQTNVEVYLHLRQTWVCLLVILVVMETVLVVMLIFLRRRVRIAMALLTEASRVVGHMMSTLFFPIFTFILLSVCISCWSLSALFLSTSEHFHNLTLPDGNCSVNNSTCTPQVIRLLSPSCGGSGCNSSSSWSLTSFIQRYLVLLQVSNVLLLCWSCSFSLALQDITLSGSFSSFYWTHKKPPDVATYALLRSLHTALRFHCGSLAFGALIISVVQLLRILLEFMEQKLRGVNNGLSRFLLCCLRCCFVCLEKFIRYVNRNAFIMMAIYGKNFCTSARDAFYLLMRNVLRVAVVDRLTDALLFMAKVLISAGVGSLIFFFFSNKLPVDQDQVPILHYPWLPLLVSDIGSFLVAHCFFSVYSTCVDTLFLCLCDDLEQNDGSSQKPYFMSSELHGILGKSQKRLQ</sequence>
<evidence type="ECO:0000256" key="6">
    <source>
        <dbReference type="ARBA" id="ARBA00022692"/>
    </source>
</evidence>
<accession>A0A8C5HFV8</accession>
<evidence type="ECO:0000256" key="10">
    <source>
        <dbReference type="ARBA" id="ARBA00035093"/>
    </source>
</evidence>
<comment type="similarity">
    <text evidence="2 12">Belongs to the CTL (choline transporter-like) family.</text>
</comment>
<keyword evidence="15" id="KW-1185">Reference proteome</keyword>
<evidence type="ECO:0000256" key="11">
    <source>
        <dbReference type="ARBA" id="ARBA00037726"/>
    </source>
</evidence>
<evidence type="ECO:0000256" key="2">
    <source>
        <dbReference type="ARBA" id="ARBA00007168"/>
    </source>
</evidence>